<dbReference type="Pfam" id="PF08548">
    <property type="entry name" value="Peptidase_M10_C"/>
    <property type="match status" value="1"/>
</dbReference>
<dbReference type="Proteomes" id="UP000707352">
    <property type="component" value="Unassembled WGS sequence"/>
</dbReference>
<dbReference type="PANTHER" id="PTHR38340">
    <property type="entry name" value="S-LAYER PROTEIN"/>
    <property type="match status" value="1"/>
</dbReference>
<comment type="caution">
    <text evidence="5">The sequence shown here is derived from an EMBL/GenBank/DDBJ whole genome shotgun (WGS) entry which is preliminary data.</text>
</comment>
<dbReference type="PANTHER" id="PTHR38340:SF1">
    <property type="entry name" value="S-LAYER PROTEIN"/>
    <property type="match status" value="1"/>
</dbReference>
<sequence length="189" mass="19894">MTRYAGFLNGSKVGSIDGLGISVPSLVAAANTLSLSDDRRVFASALAGNDQIRGGRYNDKLESFAGNDTLTGGQGADRLYGGAGADVFVFKSIRDSTVSSAGRDVIYDFSTAQRDRIDLHSIDARTNVAGNQAFTFIGKNPFHKKAGELRYEKASGGVMVLGDVNGDGNADFAIHVKGVSSLSKGYFLL</sequence>
<dbReference type="PRINTS" id="PR00313">
    <property type="entry name" value="CABNDNGRPT"/>
</dbReference>
<dbReference type="InterPro" id="IPR050557">
    <property type="entry name" value="RTX_toxin/Mannuronan_C5-epim"/>
</dbReference>
<reference evidence="5 6" key="1">
    <citation type="submission" date="2020-03" db="EMBL/GenBank/DDBJ databases">
        <title>The genome sequence of Microvirga sp. c23x22.</title>
        <authorList>
            <person name="Zhang X."/>
        </authorList>
    </citation>
    <scope>NUCLEOTIDE SEQUENCE [LARGE SCALE GENOMIC DNA]</scope>
    <source>
        <strain evidence="6">c23x22</strain>
    </source>
</reference>
<proteinExistence type="predicted"/>
<evidence type="ECO:0000259" key="4">
    <source>
        <dbReference type="Pfam" id="PF08548"/>
    </source>
</evidence>
<protein>
    <recommendedName>
        <fullName evidence="4">Peptidase M10 serralysin C-terminal domain-containing protein</fullName>
    </recommendedName>
</protein>
<dbReference type="EMBL" id="JAATJS010000004">
    <property type="protein sequence ID" value="NIX77382.1"/>
    <property type="molecule type" value="Genomic_DNA"/>
</dbReference>
<dbReference type="InterPro" id="IPR011049">
    <property type="entry name" value="Serralysin-like_metalloprot_C"/>
</dbReference>
<evidence type="ECO:0000256" key="1">
    <source>
        <dbReference type="ARBA" id="ARBA00004613"/>
    </source>
</evidence>
<dbReference type="InterPro" id="IPR013858">
    <property type="entry name" value="Peptidase_M10B_C"/>
</dbReference>
<evidence type="ECO:0000256" key="3">
    <source>
        <dbReference type="ARBA" id="ARBA00022737"/>
    </source>
</evidence>
<dbReference type="PROSITE" id="PS00330">
    <property type="entry name" value="HEMOLYSIN_CALCIUM"/>
    <property type="match status" value="2"/>
</dbReference>
<dbReference type="Gene3D" id="2.150.10.10">
    <property type="entry name" value="Serralysin-like metalloprotease, C-terminal"/>
    <property type="match status" value="1"/>
</dbReference>
<comment type="subcellular location">
    <subcellularLocation>
        <location evidence="1">Secreted</location>
    </subcellularLocation>
</comment>
<feature type="domain" description="Peptidase M10 serralysin C-terminal" evidence="4">
    <location>
        <begin position="71"/>
        <end position="181"/>
    </location>
</feature>
<keyword evidence="3" id="KW-0677">Repeat</keyword>
<evidence type="ECO:0000313" key="6">
    <source>
        <dbReference type="Proteomes" id="UP000707352"/>
    </source>
</evidence>
<accession>A0ABX0VGU7</accession>
<name>A0ABX0VGU7_9HYPH</name>
<keyword evidence="6" id="KW-1185">Reference proteome</keyword>
<organism evidence="5 6">
    <name type="scientific">Microvirga terricola</name>
    <dbReference type="NCBI Taxonomy" id="2719797"/>
    <lineage>
        <taxon>Bacteria</taxon>
        <taxon>Pseudomonadati</taxon>
        <taxon>Pseudomonadota</taxon>
        <taxon>Alphaproteobacteria</taxon>
        <taxon>Hyphomicrobiales</taxon>
        <taxon>Methylobacteriaceae</taxon>
        <taxon>Microvirga</taxon>
    </lineage>
</organism>
<dbReference type="InterPro" id="IPR018511">
    <property type="entry name" value="Hemolysin-typ_Ca-bd_CS"/>
</dbReference>
<evidence type="ECO:0000313" key="5">
    <source>
        <dbReference type="EMBL" id="NIX77382.1"/>
    </source>
</evidence>
<dbReference type="SUPFAM" id="SSF51120">
    <property type="entry name" value="beta-Roll"/>
    <property type="match status" value="1"/>
</dbReference>
<evidence type="ECO:0000256" key="2">
    <source>
        <dbReference type="ARBA" id="ARBA00022525"/>
    </source>
</evidence>
<keyword evidence="2" id="KW-0964">Secreted</keyword>
<gene>
    <name evidence="5" type="ORF">HB375_12275</name>
</gene>